<dbReference type="Pfam" id="PF13635">
    <property type="entry name" value="DUF4143"/>
    <property type="match status" value="1"/>
</dbReference>
<evidence type="ECO:0000259" key="2">
    <source>
        <dbReference type="Pfam" id="PF13635"/>
    </source>
</evidence>
<dbReference type="InterPro" id="IPR025420">
    <property type="entry name" value="DUF4143"/>
</dbReference>
<organism evidence="3">
    <name type="scientific">marine sediment metagenome</name>
    <dbReference type="NCBI Taxonomy" id="412755"/>
    <lineage>
        <taxon>unclassified sequences</taxon>
        <taxon>metagenomes</taxon>
        <taxon>ecological metagenomes</taxon>
    </lineage>
</organism>
<evidence type="ECO:0000313" key="3">
    <source>
        <dbReference type="EMBL" id="KKK62782.1"/>
    </source>
</evidence>
<evidence type="ECO:0008006" key="4">
    <source>
        <dbReference type="Google" id="ProtNLM"/>
    </source>
</evidence>
<protein>
    <recommendedName>
        <fullName evidence="4">AAA domain-containing protein</fullName>
    </recommendedName>
</protein>
<proteinExistence type="predicted"/>
<dbReference type="Pfam" id="PF13173">
    <property type="entry name" value="AAA_14"/>
    <property type="match status" value="1"/>
</dbReference>
<feature type="domain" description="AAA" evidence="1">
    <location>
        <begin position="14"/>
        <end position="131"/>
    </location>
</feature>
<dbReference type="InterPro" id="IPR027417">
    <property type="entry name" value="P-loop_NTPase"/>
</dbReference>
<dbReference type="PANTHER" id="PTHR43566">
    <property type="entry name" value="CONSERVED PROTEIN"/>
    <property type="match status" value="1"/>
</dbReference>
<dbReference type="PANTHER" id="PTHR43566:SF2">
    <property type="entry name" value="DUF4143 DOMAIN-CONTAINING PROTEIN"/>
    <property type="match status" value="1"/>
</dbReference>
<gene>
    <name evidence="3" type="ORF">LCGC14_3000890</name>
</gene>
<name>A0A0F8X100_9ZZZZ</name>
<sequence>MYVRYLKMKDAENDSVFLWGARQTGKSTLLKVLFPECRYYDLLMANQFERLNRRPGLLREELLTCKEDELVIIDEVQKIPQLLDEVHWLISNRNLRFILCGSSARKLKRSGSNLLGGRAIRNVLLPLVSAEIPDYSIDKALNNGMLPRHYMINNPRKRLQAYIGDYLQEEIKAEALTRNLSTFARFLEIAAISCGEMLNFNNIASECGVSAPTIKEYFSILEDTMIGYMVPAYKKVFKRRVIQASRFYYFDVGITNYLLNRSSLRQGSPEYGQAFEQFIMQEIHAYVTYNDLYPGLSYWRTVSGYEVDAIIGDARVAIEIKSTIEIHSHHTKGLRAFAKMAGSKKT</sequence>
<dbReference type="AlphaFoldDB" id="A0A0F8X100"/>
<dbReference type="InterPro" id="IPR041682">
    <property type="entry name" value="AAA_14"/>
</dbReference>
<dbReference type="SUPFAM" id="SSF52540">
    <property type="entry name" value="P-loop containing nucleoside triphosphate hydrolases"/>
    <property type="match status" value="1"/>
</dbReference>
<feature type="domain" description="DUF4143" evidence="2">
    <location>
        <begin position="169"/>
        <end position="322"/>
    </location>
</feature>
<comment type="caution">
    <text evidence="3">The sequence shown here is derived from an EMBL/GenBank/DDBJ whole genome shotgun (WGS) entry which is preliminary data.</text>
</comment>
<reference evidence="3" key="1">
    <citation type="journal article" date="2015" name="Nature">
        <title>Complex archaea that bridge the gap between prokaryotes and eukaryotes.</title>
        <authorList>
            <person name="Spang A."/>
            <person name="Saw J.H."/>
            <person name="Jorgensen S.L."/>
            <person name="Zaremba-Niedzwiedzka K."/>
            <person name="Martijn J."/>
            <person name="Lind A.E."/>
            <person name="van Eijk R."/>
            <person name="Schleper C."/>
            <person name="Guy L."/>
            <person name="Ettema T.J."/>
        </authorList>
    </citation>
    <scope>NUCLEOTIDE SEQUENCE</scope>
</reference>
<accession>A0A0F8X100</accession>
<dbReference type="EMBL" id="LAZR01061834">
    <property type="protein sequence ID" value="KKK62782.1"/>
    <property type="molecule type" value="Genomic_DNA"/>
</dbReference>
<evidence type="ECO:0000259" key="1">
    <source>
        <dbReference type="Pfam" id="PF13173"/>
    </source>
</evidence>
<feature type="non-terminal residue" evidence="3">
    <location>
        <position position="346"/>
    </location>
</feature>